<dbReference type="InterPro" id="IPR014731">
    <property type="entry name" value="ETF_asu_C"/>
</dbReference>
<organism evidence="4 5">
    <name type="scientific">Anoxybacillus ayderensis</name>
    <dbReference type="NCBI Taxonomy" id="265546"/>
    <lineage>
        <taxon>Bacteria</taxon>
        <taxon>Bacillati</taxon>
        <taxon>Bacillota</taxon>
        <taxon>Bacilli</taxon>
        <taxon>Bacillales</taxon>
        <taxon>Anoxybacillaceae</taxon>
        <taxon>Anoxybacillus</taxon>
    </lineage>
</organism>
<comment type="caution">
    <text evidence="4">The sequence shown here is derived from an EMBL/GenBank/DDBJ whole genome shotgun (WGS) entry which is preliminary data.</text>
</comment>
<dbReference type="CDD" id="cd01715">
    <property type="entry name" value="ETF_alpha"/>
    <property type="match status" value="1"/>
</dbReference>
<name>A0A0D0GWN3_9BACL</name>
<dbReference type="InterPro" id="IPR014729">
    <property type="entry name" value="Rossmann-like_a/b/a_fold"/>
</dbReference>
<sequence>MNFDDYRGIWIYIEVKDGQIAPVSLELLGAGRVLADKRKTELAGVFIGSGVKALAPTLFQYGADVVYVYDDPIFEHYRTEPYMRALLDCCHKHKPEVILYGATPSGKDLASAIATDLPTGLTADTTILDIEEDTGLLLASRPAFGGNIMATILCKKYRPQMATVRPKVMKALPPDPSRTGRVVEEHIELHEEEMRTKVLQIVRETAKKVRIDEADIVVAGGKGMGSKEGFQLIHQLAEVLGGAVGASRDVVEAGWIDHHHQVGQTGVTVTPKIYFAIGISGAIQHVVGMQNSDLIIAINKDPNAPIFQSCHYGIVGDAFEIVPLLIERLKEEIPKIKAAADVKEEIRHA</sequence>
<accession>A0A0D0GWN3</accession>
<feature type="binding site" evidence="2">
    <location>
        <begin position="261"/>
        <end position="265"/>
    </location>
    <ligand>
        <name>FAD</name>
        <dbReference type="ChEBI" id="CHEBI:57692"/>
    </ligand>
</feature>
<keyword evidence="2" id="KW-0274">FAD</keyword>
<dbReference type="EMBL" id="JXTG01000021">
    <property type="protein sequence ID" value="KIP20201.1"/>
    <property type="molecule type" value="Genomic_DNA"/>
</dbReference>
<dbReference type="InterPro" id="IPR014730">
    <property type="entry name" value="ETF_a/b_N"/>
</dbReference>
<evidence type="ECO:0000259" key="3">
    <source>
        <dbReference type="SMART" id="SM00893"/>
    </source>
</evidence>
<dbReference type="PATRIC" id="fig|265546.4.peg.2615"/>
<dbReference type="GO" id="GO:0033539">
    <property type="term" value="P:fatty acid beta-oxidation using acyl-CoA dehydrogenase"/>
    <property type="evidence" value="ECO:0007669"/>
    <property type="project" value="TreeGrafter"/>
</dbReference>
<dbReference type="Gene3D" id="3.40.50.1220">
    <property type="entry name" value="TPP-binding domain"/>
    <property type="match status" value="1"/>
</dbReference>
<dbReference type="SUPFAM" id="SSF52467">
    <property type="entry name" value="DHS-like NAD/FAD-binding domain"/>
    <property type="match status" value="1"/>
</dbReference>
<dbReference type="Pfam" id="PF01012">
    <property type="entry name" value="ETF"/>
    <property type="match status" value="1"/>
</dbReference>
<dbReference type="Pfam" id="PF00766">
    <property type="entry name" value="ETF_alpha"/>
    <property type="match status" value="1"/>
</dbReference>
<gene>
    <name evidence="4" type="ORF">JV16_02602</name>
</gene>
<evidence type="ECO:0000256" key="2">
    <source>
        <dbReference type="PIRSR" id="PIRSR000089-1"/>
    </source>
</evidence>
<comment type="cofactor">
    <cofactor evidence="2">
        <name>FAD</name>
        <dbReference type="ChEBI" id="CHEBI:57692"/>
    </cofactor>
    <text evidence="2">Binds 1 FAD per dimer.</text>
</comment>
<feature type="domain" description="Electron transfer flavoprotein alpha/beta-subunit N-terminal" evidence="3">
    <location>
        <begin position="9"/>
        <end position="198"/>
    </location>
</feature>
<dbReference type="Proteomes" id="UP000032047">
    <property type="component" value="Unassembled WGS sequence"/>
</dbReference>
<dbReference type="InterPro" id="IPR001308">
    <property type="entry name" value="ETF_a/FixB"/>
</dbReference>
<evidence type="ECO:0000313" key="5">
    <source>
        <dbReference type="Proteomes" id="UP000032047"/>
    </source>
</evidence>
<dbReference type="PIRSF" id="PIRSF000089">
    <property type="entry name" value="Electra_flavoP_a"/>
    <property type="match status" value="1"/>
</dbReference>
<dbReference type="PANTHER" id="PTHR43153">
    <property type="entry name" value="ELECTRON TRANSFER FLAVOPROTEIN ALPHA"/>
    <property type="match status" value="1"/>
</dbReference>
<proteinExistence type="inferred from homology"/>
<keyword evidence="5" id="KW-1185">Reference proteome</keyword>
<dbReference type="InterPro" id="IPR033947">
    <property type="entry name" value="ETF_alpha_N"/>
</dbReference>
<feature type="binding site" evidence="2">
    <location>
        <position position="299"/>
    </location>
    <ligand>
        <name>FAD</name>
        <dbReference type="ChEBI" id="CHEBI:57692"/>
    </ligand>
</feature>
<dbReference type="GO" id="GO:0009055">
    <property type="term" value="F:electron transfer activity"/>
    <property type="evidence" value="ECO:0007669"/>
    <property type="project" value="InterPro"/>
</dbReference>
<dbReference type="InterPro" id="IPR029035">
    <property type="entry name" value="DHS-like_NAD/FAD-binding_dom"/>
</dbReference>
<dbReference type="RefSeq" id="WP_042536180.1">
    <property type="nucleotide sequence ID" value="NZ_JXTG01000021.1"/>
</dbReference>
<feature type="binding site" evidence="2">
    <location>
        <begin position="247"/>
        <end position="248"/>
    </location>
    <ligand>
        <name>FAD</name>
        <dbReference type="ChEBI" id="CHEBI:57692"/>
    </ligand>
</feature>
<dbReference type="GO" id="GO:0050660">
    <property type="term" value="F:flavin adenine dinucleotide binding"/>
    <property type="evidence" value="ECO:0007669"/>
    <property type="project" value="InterPro"/>
</dbReference>
<reference evidence="4 5" key="1">
    <citation type="submission" date="2015-01" db="EMBL/GenBank/DDBJ databases">
        <title>Genome sequence of Anoxybacillus ayderensis strain AB04.</title>
        <authorList>
            <person name="Belduz A.O."/>
            <person name="Canakci S."/>
            <person name="Chan K.-G."/>
            <person name="Kahar U.M."/>
            <person name="Yaakob A.S."/>
            <person name="Chan C.S."/>
            <person name="Goh K.M."/>
        </authorList>
    </citation>
    <scope>NUCLEOTIDE SEQUENCE [LARGE SCALE GENOMIC DNA]</scope>
    <source>
        <strain evidence="4 5">AB04</strain>
    </source>
</reference>
<dbReference type="PANTHER" id="PTHR43153:SF1">
    <property type="entry name" value="ELECTRON TRANSFER FLAVOPROTEIN SUBUNIT ALPHA, MITOCHONDRIAL"/>
    <property type="match status" value="1"/>
</dbReference>
<dbReference type="SMART" id="SM00893">
    <property type="entry name" value="ETF"/>
    <property type="match status" value="1"/>
</dbReference>
<dbReference type="Gene3D" id="3.40.50.620">
    <property type="entry name" value="HUPs"/>
    <property type="match status" value="1"/>
</dbReference>
<keyword evidence="2" id="KW-0285">Flavoprotein</keyword>
<protein>
    <submittedName>
        <fullName evidence="4">Electron transfer flavoprotein large subunit</fullName>
    </submittedName>
</protein>
<comment type="similarity">
    <text evidence="1">Belongs to the ETF alpha-subunit/FixB family.</text>
</comment>
<evidence type="ECO:0000313" key="4">
    <source>
        <dbReference type="EMBL" id="KIP20201.1"/>
    </source>
</evidence>
<evidence type="ECO:0000256" key="1">
    <source>
        <dbReference type="ARBA" id="ARBA00005817"/>
    </source>
</evidence>
<dbReference type="AlphaFoldDB" id="A0A0D0GWN3"/>
<feature type="binding site" evidence="2">
    <location>
        <begin position="278"/>
        <end position="285"/>
    </location>
    <ligand>
        <name>FAD</name>
        <dbReference type="ChEBI" id="CHEBI:57692"/>
    </ligand>
</feature>
<dbReference type="SUPFAM" id="SSF52402">
    <property type="entry name" value="Adenine nucleotide alpha hydrolases-like"/>
    <property type="match status" value="1"/>
</dbReference>